<keyword evidence="2" id="KW-1185">Reference proteome</keyword>
<dbReference type="Proteomes" id="UP000789525">
    <property type="component" value="Unassembled WGS sequence"/>
</dbReference>
<organism evidence="1 2">
    <name type="scientific">Acaulospora colombiana</name>
    <dbReference type="NCBI Taxonomy" id="27376"/>
    <lineage>
        <taxon>Eukaryota</taxon>
        <taxon>Fungi</taxon>
        <taxon>Fungi incertae sedis</taxon>
        <taxon>Mucoromycota</taxon>
        <taxon>Glomeromycotina</taxon>
        <taxon>Glomeromycetes</taxon>
        <taxon>Diversisporales</taxon>
        <taxon>Acaulosporaceae</taxon>
        <taxon>Acaulospora</taxon>
    </lineage>
</organism>
<gene>
    <name evidence="1" type="ORF">ACOLOM_LOCUS2853</name>
</gene>
<comment type="caution">
    <text evidence="1">The sequence shown here is derived from an EMBL/GenBank/DDBJ whole genome shotgun (WGS) entry which is preliminary data.</text>
</comment>
<dbReference type="EMBL" id="CAJVPT010003924">
    <property type="protein sequence ID" value="CAG8502260.1"/>
    <property type="molecule type" value="Genomic_DNA"/>
</dbReference>
<sequence>PQIPDRDGLVQSVKTALEHFDKCFDNQIKDVNFYRHVKEIMEQGRKFRSMTQDSVGYCEVMAAHATDFMEYTQILMEDDVSGGDFIGVMKSHIQSATFNKSSAARLTKGYCDMLATLKNIVNELEDYIVRSNVERKPEKKIEKEVPEIQEPQASPWVTVGNSILTGVNLAASNINDLINAVGTSVVGDRYENELQRINQIIEDVNIVMTELVILIDKFSCFDEFFKLESEDITKVVEKYSADANNATFRMTRMKGTAMKKQWCKIHQVFDDYVNSIKPLLEAKTGQTIDDVPVRGRNRSISSLF</sequence>
<proteinExistence type="predicted"/>
<protein>
    <submittedName>
        <fullName evidence="1">3048_t:CDS:1</fullName>
    </submittedName>
</protein>
<evidence type="ECO:0000313" key="1">
    <source>
        <dbReference type="EMBL" id="CAG8502260.1"/>
    </source>
</evidence>
<reference evidence="1" key="1">
    <citation type="submission" date="2021-06" db="EMBL/GenBank/DDBJ databases">
        <authorList>
            <person name="Kallberg Y."/>
            <person name="Tangrot J."/>
            <person name="Rosling A."/>
        </authorList>
    </citation>
    <scope>NUCLEOTIDE SEQUENCE</scope>
    <source>
        <strain evidence="1">CL356</strain>
    </source>
</reference>
<feature type="non-terminal residue" evidence="1">
    <location>
        <position position="1"/>
    </location>
</feature>
<name>A0ACA9L2Q1_9GLOM</name>
<accession>A0ACA9L2Q1</accession>
<evidence type="ECO:0000313" key="2">
    <source>
        <dbReference type="Proteomes" id="UP000789525"/>
    </source>
</evidence>